<name>A0A6G1VH90_9BACT</name>
<dbReference type="AlphaFoldDB" id="A0A6G1VH90"/>
<keyword evidence="3" id="KW-0067">ATP-binding</keyword>
<organism evidence="3 5">
    <name type="scientific">Segatella copri</name>
    <dbReference type="NCBI Taxonomy" id="165179"/>
    <lineage>
        <taxon>Bacteria</taxon>
        <taxon>Pseudomonadati</taxon>
        <taxon>Bacteroidota</taxon>
        <taxon>Bacteroidia</taxon>
        <taxon>Bacteroidales</taxon>
        <taxon>Prevotellaceae</taxon>
        <taxon>Segatella</taxon>
    </lineage>
</organism>
<dbReference type="InterPro" id="IPR012547">
    <property type="entry name" value="PDDEXK_9"/>
</dbReference>
<dbReference type="PANTHER" id="PTHR34825:SF2">
    <property type="entry name" value="AAA-ATPASE-LIKE DOMAIN-CONTAINING PROTEIN"/>
    <property type="match status" value="1"/>
</dbReference>
<dbReference type="OrthoDB" id="1032983at2"/>
<evidence type="ECO:0000259" key="1">
    <source>
        <dbReference type="Pfam" id="PF09820"/>
    </source>
</evidence>
<dbReference type="RefSeq" id="WP_153092055.1">
    <property type="nucleotide sequence ID" value="NZ_VZAH01000005.1"/>
</dbReference>
<dbReference type="Proteomes" id="UP000442105">
    <property type="component" value="Unassembled WGS sequence"/>
</dbReference>
<dbReference type="EMBL" id="VZCW01000046">
    <property type="protein sequence ID" value="MQN11607.1"/>
    <property type="molecule type" value="Genomic_DNA"/>
</dbReference>
<dbReference type="InterPro" id="IPR018631">
    <property type="entry name" value="AAA-ATPase-like_dom"/>
</dbReference>
<evidence type="ECO:0000313" key="5">
    <source>
        <dbReference type="Proteomes" id="UP000477980"/>
    </source>
</evidence>
<sequence>MDYKRLPYGVADYTWIKSQNRYCADKTMFIPKMEEAGDFLYLIRPRRFGKSVFLTMLQAYYDIEKKDSFHITFKDTWIESHPTEGLGKYQVLYFDFSRAAAGPGTLEENFNLYCNSVLDGFIKKYAAYYDEDFNMEEYLGFSGASYKLNALNSYSKSKGTQLYLIIDEYDNFTNNILSEEGEAVYHALTHAQGFYRDFFKLFKGMFQRIMMMGVSPVTVNDLNSGYNIGTNLSMDPMFNMMLGFSETEVREMIEYYREVGFIKVPTDQLITDMKPWYDNYCFAKDSLVTDPKMFNSDMVIYYLRHFIRFGKAPDEMVDPNTMTDYAKMKKIIFLDKLQGDRKSVLKEIINQGYIWAELRESFPAEDLVDPDLFPSLLYYYGMLTIIGKRGRRVKLGIPNENVRRQYYGYVLDEYNRDAKINNNHLADRYDVMALDGNIKPAIEYIAEGYKNCTSIHSSIQAERNLQGFIAAYLNHSGYYYIIQEMELNGGYCDLTMIPDLTRFPEVAHAYLLELKYLKSGDTDEEGMKALEEAKAQLDQYAQDARLPQLMSGKPIHKIAIIYKGNDLWRVEEWR</sequence>
<dbReference type="EMBL" id="VZAH01000005">
    <property type="protein sequence ID" value="MQP12905.1"/>
    <property type="molecule type" value="Genomic_DNA"/>
</dbReference>
<keyword evidence="3" id="KW-0547">Nucleotide-binding</keyword>
<feature type="domain" description="AAA-ATPase-like" evidence="1">
    <location>
        <begin position="7"/>
        <end position="222"/>
    </location>
</feature>
<dbReference type="Proteomes" id="UP000477980">
    <property type="component" value="Unassembled WGS sequence"/>
</dbReference>
<evidence type="ECO:0000313" key="3">
    <source>
        <dbReference type="EMBL" id="MQP12905.1"/>
    </source>
</evidence>
<protein>
    <submittedName>
        <fullName evidence="3">ATP-binding protein</fullName>
    </submittedName>
</protein>
<gene>
    <name evidence="3" type="ORF">F7D25_00385</name>
    <name evidence="2" type="ORF">F7D95_01970</name>
</gene>
<dbReference type="Pfam" id="PF08011">
    <property type="entry name" value="PDDEXK_9"/>
    <property type="match status" value="1"/>
</dbReference>
<evidence type="ECO:0000313" key="4">
    <source>
        <dbReference type="Proteomes" id="UP000442105"/>
    </source>
</evidence>
<dbReference type="PANTHER" id="PTHR34825">
    <property type="entry name" value="CONSERVED PROTEIN, WITH A WEAK D-GALACTARATE DEHYDRATASE/ALTRONATE HYDROLASE DOMAIN"/>
    <property type="match status" value="1"/>
</dbReference>
<evidence type="ECO:0000313" key="2">
    <source>
        <dbReference type="EMBL" id="MQN11607.1"/>
    </source>
</evidence>
<reference evidence="4 5" key="1">
    <citation type="submission" date="2019-09" db="EMBL/GenBank/DDBJ databases">
        <title>Distinct polysaccharide growth profiles of human intestinal Prevotella copri isolates.</title>
        <authorList>
            <person name="Fehlner-Peach H."/>
            <person name="Magnabosco C."/>
            <person name="Raghavan V."/>
            <person name="Scher J.U."/>
            <person name="Tett A."/>
            <person name="Cox L.M."/>
            <person name="Gottsegen C."/>
            <person name="Watters A."/>
            <person name="Wiltshire- Gordon J.D."/>
            <person name="Segata N."/>
            <person name="Bonneau R."/>
            <person name="Littman D.R."/>
        </authorList>
    </citation>
    <scope>NUCLEOTIDE SEQUENCE [LARGE SCALE GENOMIC DNA]</scope>
    <source>
        <strain evidence="3">IAA917</strain>
        <strain evidence="5">iAA917</strain>
        <strain evidence="2">IAQ1179</strain>
        <strain evidence="4">iAQ1179</strain>
    </source>
</reference>
<accession>A0A6G1VH90</accession>
<proteinExistence type="predicted"/>
<dbReference type="Pfam" id="PF09820">
    <property type="entry name" value="AAA-ATPase_like"/>
    <property type="match status" value="1"/>
</dbReference>
<comment type="caution">
    <text evidence="3">The sequence shown here is derived from an EMBL/GenBank/DDBJ whole genome shotgun (WGS) entry which is preliminary data.</text>
</comment>
<dbReference type="GO" id="GO:0005524">
    <property type="term" value="F:ATP binding"/>
    <property type="evidence" value="ECO:0007669"/>
    <property type="project" value="UniProtKB-KW"/>
</dbReference>